<feature type="compositionally biased region" description="Polar residues" evidence="17">
    <location>
        <begin position="1483"/>
        <end position="1495"/>
    </location>
</feature>
<evidence type="ECO:0000256" key="1">
    <source>
        <dbReference type="ARBA" id="ARBA00004114"/>
    </source>
</evidence>
<keyword evidence="8" id="KW-0970">Cilium biogenesis/degradation</keyword>
<feature type="compositionally biased region" description="Low complexity" evidence="17">
    <location>
        <begin position="1163"/>
        <end position="1178"/>
    </location>
</feature>
<evidence type="ECO:0000256" key="17">
    <source>
        <dbReference type="SAM" id="MobiDB-lite"/>
    </source>
</evidence>
<evidence type="ECO:0000256" key="14">
    <source>
        <dbReference type="ARBA" id="ARBA00056906"/>
    </source>
</evidence>
<feature type="region of interest" description="Disordered" evidence="17">
    <location>
        <begin position="752"/>
        <end position="828"/>
    </location>
</feature>
<dbReference type="SUPFAM" id="SSF51045">
    <property type="entry name" value="WW domain"/>
    <property type="match status" value="1"/>
</dbReference>
<dbReference type="PROSITE" id="PS01159">
    <property type="entry name" value="WW_DOMAIN_1"/>
    <property type="match status" value="1"/>
</dbReference>
<dbReference type="GeneID" id="110984332"/>
<feature type="compositionally biased region" description="Low complexity" evidence="17">
    <location>
        <begin position="252"/>
        <end position="261"/>
    </location>
</feature>
<feature type="region of interest" description="Disordered" evidence="17">
    <location>
        <begin position="1362"/>
        <end position="1383"/>
    </location>
</feature>
<feature type="compositionally biased region" description="Polar residues" evidence="17">
    <location>
        <begin position="1507"/>
        <end position="1529"/>
    </location>
</feature>
<evidence type="ECO:0000256" key="7">
    <source>
        <dbReference type="ARBA" id="ARBA00022776"/>
    </source>
</evidence>
<dbReference type="InterPro" id="IPR053233">
    <property type="entry name" value="ABRA-related"/>
</dbReference>
<evidence type="ECO:0000313" key="19">
    <source>
        <dbReference type="Proteomes" id="UP000694845"/>
    </source>
</evidence>
<feature type="region of interest" description="Disordered" evidence="17">
    <location>
        <begin position="1267"/>
        <end position="1350"/>
    </location>
</feature>
<feature type="region of interest" description="Disordered" evidence="17">
    <location>
        <begin position="1465"/>
        <end position="1535"/>
    </location>
</feature>
<feature type="compositionally biased region" description="Basic and acidic residues" evidence="17">
    <location>
        <begin position="384"/>
        <end position="398"/>
    </location>
</feature>
<feature type="compositionally biased region" description="Basic and acidic residues" evidence="17">
    <location>
        <begin position="972"/>
        <end position="988"/>
    </location>
</feature>
<keyword evidence="10" id="KW-0234">DNA repair</keyword>
<evidence type="ECO:0000313" key="20">
    <source>
        <dbReference type="RefSeq" id="XP_022100081.1"/>
    </source>
</evidence>
<keyword evidence="11" id="KW-0206">Cytoskeleton</keyword>
<feature type="compositionally biased region" description="Polar residues" evidence="17">
    <location>
        <begin position="915"/>
        <end position="929"/>
    </location>
</feature>
<feature type="compositionally biased region" description="Basic and acidic residues" evidence="17">
    <location>
        <begin position="1497"/>
        <end position="1506"/>
    </location>
</feature>
<dbReference type="GO" id="GO:0030030">
    <property type="term" value="P:cell projection organization"/>
    <property type="evidence" value="ECO:0007669"/>
    <property type="project" value="UniProtKB-KW"/>
</dbReference>
<evidence type="ECO:0000256" key="13">
    <source>
        <dbReference type="ARBA" id="ARBA00023306"/>
    </source>
</evidence>
<dbReference type="OrthoDB" id="6344460at2759"/>
<feature type="domain" description="WW" evidence="18">
    <location>
        <begin position="50"/>
        <end position="84"/>
    </location>
</feature>
<evidence type="ECO:0000256" key="10">
    <source>
        <dbReference type="ARBA" id="ARBA00023204"/>
    </source>
</evidence>
<protein>
    <recommendedName>
        <fullName evidence="16">Centrosomal protein of 164 kDa</fullName>
    </recommendedName>
</protein>
<dbReference type="GO" id="GO:0005634">
    <property type="term" value="C:nucleus"/>
    <property type="evidence" value="ECO:0007669"/>
    <property type="project" value="UniProtKB-SubCell"/>
</dbReference>
<dbReference type="GO" id="GO:0005814">
    <property type="term" value="C:centriole"/>
    <property type="evidence" value="ECO:0007669"/>
    <property type="project" value="UniProtKB-SubCell"/>
</dbReference>
<evidence type="ECO:0000256" key="9">
    <source>
        <dbReference type="ARBA" id="ARBA00023054"/>
    </source>
</evidence>
<keyword evidence="13" id="KW-0131">Cell cycle</keyword>
<evidence type="ECO:0000259" key="18">
    <source>
        <dbReference type="PROSITE" id="PS50020"/>
    </source>
</evidence>
<sequence>MMGDQLILEEDYDENYQATEEEILEYAQVIGIDVDKEKDLMWIAREGISAPLPSDWKPCQDTTGGDIYYFNFASGESTWDHPCDEFYRKMVNEEREKKRLMGGGAGAGGGGGAGGGSGGGGGKKDKKKKDKTEKKGKEKKDVAGKKLGGPLGPLKGESTLGSTLGGTGTLGSTRGTGQLNPLGSLKGAGSTLGSTLGKSGANLGGTADSSRFLKSNAASQKKSQSMSLKGAREENIQMMPDFSDEDSGTPRLNLDLDLQDVGGLGYDDSESSDGKLKGVEVSDDDDDFDRDFGRLNLMDADDLTPAVAEEPEPIKSRFLKSNKKEETNKKDDAKEEKSGGAKQPPAALAAMPAIKVTSVLDTPTVAADPKPEAAPAIGEAEPEIDLRALAEKRERLEKDGEEEMQNETEESLAKKREEYQRDREEQEAKLRKDHETSLAHMRKKLEKELEDAKLELLDDKEDRMRKLKQEAEQTEEEEAEKLQKERDKTIRELRKKVKEDTEEEEAMLMEGKSDAMRKLKETIRKDQQEQEDKLRADMDETLKTLRDEVRDLQENETAKLELEKKKMMDAIKKEVGGMEETERRELQDKSRKVLDDLRHKLESEERTALSDLQKAHDAELEKKTKEMKQKHEREMDDVRARLQEAQAEEKRREEDKLRLSREKQSAVRDMEGEMENVLKERKQEMKEEQKKELEKMRREHESNMKTTKREMEELEKKEKLALQSQWEAEKDRLAQDFELEMREMRRDLDQRREELHRAHEEQENALRETSEGLEERQKEAEAARNALEKEEGKLRKSWEKLDAEKERLGRKQHEVLASQVAKMDPEAVKQIQEERQELLESIQEERKRSKQLEKEKEDLLATVQRLKLQAKTSPRMPQRISEEDGQDLDEPYTNGHYHQADEGSSPRTTLRVPKTPSTGALNLEELSQPTPSPSKGVRQMVHPRDLLRTPAEREDYLLEGSDEEYQAPARRRASDRVSRGRRESDRSSRYTYGSSDTDIAGLPEHRSRNPRRQAWGQLATDSDESEDFTEAEIRQRMHQMDAQARLLEENGAIRRAGEFLRRQRHILRQRQRALGEARQEWRRDLRHQQTAGLSPAGASILEDVRLGLEREALELDKAMVNMSTGHRLIREKASKIKKLEASMQDRLSGSELDANFPHLSVSNLSLSDSSTGSDTSLSDPEEKGSKSGTSPENQASAVLSQLKQLLRDQRQGPSASGPGPGVAPSSENPLTGSLGTAGDPVVSSLNIINQQLSNVMSLLQQQAQARVPSTGDNPASDMVTPVSPRQSMSAGVLPSATHTGTQHLPRGSHASGPIPHLVSGQPSHNALPAQGAPQWSHSRPPYSYPHQENGYGSIPVSDYNGYSRPVGGGHPRLATTSSYPQGWSSGIRAQNQVVPNVKFDVSSLRTSAPRETAEQALERKWKTYFGGHGLSTASTASRPGVPNPSLGKPTFGGYVSARDQLRAFRQSAQTSPTHALPNEASLPATSTETKLQQMSDWVKDFRRDDNPTTSTATPLSGRSAPATNFSQGSGRRVPSTRLELDSNNQIRVREI</sequence>
<comment type="subunit">
    <text evidence="15">Interacts (via N-terminus) with ATRIP. Interacts with ATM, ATR and MDC1. Interacts with XPA (via N-terminus) upon UV irradiation. Interacts with CEP83, CCDC92, TTBK2, DVL3, NPHP3 and weakly with NPHP4. Interacts with DZIP1.</text>
</comment>
<dbReference type="FunFam" id="3.30.1470.10:FF:000001">
    <property type="entry name" value="Centrosomal protein of 164 kDa"/>
    <property type="match status" value="1"/>
</dbReference>
<accession>A0A8B7ZA03</accession>
<evidence type="ECO:0000256" key="6">
    <source>
        <dbReference type="ARBA" id="ARBA00022763"/>
    </source>
</evidence>
<feature type="compositionally biased region" description="Basic and acidic residues" evidence="17">
    <location>
        <begin position="411"/>
        <end position="437"/>
    </location>
</feature>
<dbReference type="RefSeq" id="XP_022100081.1">
    <property type="nucleotide sequence ID" value="XM_022244389.1"/>
</dbReference>
<evidence type="ECO:0000256" key="4">
    <source>
        <dbReference type="ARBA" id="ARBA00022553"/>
    </source>
</evidence>
<keyword evidence="5" id="KW-0132">Cell division</keyword>
<dbReference type="GO" id="GO:0051301">
    <property type="term" value="P:cell division"/>
    <property type="evidence" value="ECO:0007669"/>
    <property type="project" value="UniProtKB-KW"/>
</dbReference>
<evidence type="ECO:0000256" key="16">
    <source>
        <dbReference type="ARBA" id="ARBA00067900"/>
    </source>
</evidence>
<feature type="region of interest" description="Disordered" evidence="17">
    <location>
        <begin position="603"/>
        <end position="716"/>
    </location>
</feature>
<dbReference type="InterPro" id="IPR036020">
    <property type="entry name" value="WW_dom_sf"/>
</dbReference>
<feature type="compositionally biased region" description="Basic and acidic residues" evidence="17">
    <location>
        <begin position="445"/>
        <end position="471"/>
    </location>
</feature>
<dbReference type="OMA" id="EEHWQAM"/>
<dbReference type="KEGG" id="aplc:110984332"/>
<dbReference type="Gene3D" id="3.30.1470.10">
    <property type="entry name" value="Photosystem I PsaD, reaction center subunit II"/>
    <property type="match status" value="1"/>
</dbReference>
<evidence type="ECO:0000256" key="8">
    <source>
        <dbReference type="ARBA" id="ARBA00022794"/>
    </source>
</evidence>
<comment type="subcellular location">
    <subcellularLocation>
        <location evidence="1">Cytoplasm</location>
        <location evidence="1">Cytoskeleton</location>
        <location evidence="1">Microtubule organizing center</location>
        <location evidence="1">Centrosome</location>
        <location evidence="1">Centriole</location>
    </subcellularLocation>
    <subcellularLocation>
        <location evidence="2">Nucleus</location>
    </subcellularLocation>
</comment>
<keyword evidence="19" id="KW-1185">Reference proteome</keyword>
<dbReference type="CDD" id="cd00201">
    <property type="entry name" value="WW"/>
    <property type="match status" value="1"/>
</dbReference>
<dbReference type="PANTHER" id="PTHR21715:SF0">
    <property type="entry name" value="RH04127P"/>
    <property type="match status" value="1"/>
</dbReference>
<feature type="compositionally biased region" description="Basic and acidic residues" evidence="17">
    <location>
        <begin position="942"/>
        <end position="956"/>
    </location>
</feature>
<gene>
    <name evidence="20" type="primary">LOC110984332</name>
</gene>
<feature type="compositionally biased region" description="Acidic residues" evidence="17">
    <location>
        <begin position="399"/>
        <end position="410"/>
    </location>
</feature>
<feature type="compositionally biased region" description="Polar residues" evidence="17">
    <location>
        <begin position="1374"/>
        <end position="1383"/>
    </location>
</feature>
<feature type="compositionally biased region" description="Polar residues" evidence="17">
    <location>
        <begin position="1186"/>
        <end position="1203"/>
    </location>
</feature>
<dbReference type="Proteomes" id="UP000694845">
    <property type="component" value="Unplaced"/>
</dbReference>
<feature type="region of interest" description="Disordered" evidence="17">
    <location>
        <begin position="573"/>
        <end position="592"/>
    </location>
</feature>
<reference evidence="20" key="1">
    <citation type="submission" date="2025-08" db="UniProtKB">
        <authorList>
            <consortium name="RefSeq"/>
        </authorList>
    </citation>
    <scope>IDENTIFICATION</scope>
</reference>
<feature type="region of interest" description="Disordered" evidence="17">
    <location>
        <begin position="1163"/>
        <end position="1237"/>
    </location>
</feature>
<keyword evidence="9" id="KW-0175">Coiled coil</keyword>
<keyword evidence="12" id="KW-0539">Nucleus</keyword>
<dbReference type="SMART" id="SM00456">
    <property type="entry name" value="WW"/>
    <property type="match status" value="1"/>
</dbReference>
<evidence type="ECO:0000256" key="3">
    <source>
        <dbReference type="ARBA" id="ARBA00022490"/>
    </source>
</evidence>
<dbReference type="GO" id="GO:0097539">
    <property type="term" value="C:ciliary transition fiber"/>
    <property type="evidence" value="ECO:0007669"/>
    <property type="project" value="UniProtKB-ARBA"/>
</dbReference>
<organism evidence="19 20">
    <name type="scientific">Acanthaster planci</name>
    <name type="common">Crown-of-thorns starfish</name>
    <dbReference type="NCBI Taxonomy" id="133434"/>
    <lineage>
        <taxon>Eukaryota</taxon>
        <taxon>Metazoa</taxon>
        <taxon>Echinodermata</taxon>
        <taxon>Eleutherozoa</taxon>
        <taxon>Asterozoa</taxon>
        <taxon>Asteroidea</taxon>
        <taxon>Valvatacea</taxon>
        <taxon>Valvatida</taxon>
        <taxon>Acanthasteridae</taxon>
        <taxon>Acanthaster</taxon>
    </lineage>
</organism>
<comment type="function">
    <text evidence="14">Plays a role in microtubule organization and/or maintenance for the formation of primary cilia (PC), a microtubule-based structure that protrudes from the surface of epithelial cells. Plays a critical role in G2/M checkpoint and nuclear divisions. A key player in the DNA damage-activated ATR/ATM signaling cascade since it is required for the proper phosphorylation of H2AX, RPA, CHEK2 and CHEK1. Plays a critical role in chromosome segregation, acting as a mediator required for the maintenance of genomic stability through modulation of MDC1, RPA and CHEK1.</text>
</comment>
<name>A0A8B7ZA03_ACAPL</name>
<feature type="compositionally biased region" description="Basic and acidic residues" evidence="17">
    <location>
        <begin position="752"/>
        <end position="814"/>
    </location>
</feature>
<evidence type="ECO:0000256" key="12">
    <source>
        <dbReference type="ARBA" id="ARBA00023242"/>
    </source>
</evidence>
<feature type="region of interest" description="Disordered" evidence="17">
    <location>
        <begin position="362"/>
        <end position="517"/>
    </location>
</feature>
<evidence type="ECO:0000256" key="2">
    <source>
        <dbReference type="ARBA" id="ARBA00004123"/>
    </source>
</evidence>
<feature type="compositionally biased region" description="Low complexity" evidence="17">
    <location>
        <begin position="1212"/>
        <end position="1226"/>
    </location>
</feature>
<evidence type="ECO:0000256" key="15">
    <source>
        <dbReference type="ARBA" id="ARBA00061715"/>
    </source>
</evidence>
<dbReference type="InterPro" id="IPR001202">
    <property type="entry name" value="WW_dom"/>
</dbReference>
<dbReference type="Pfam" id="PF00397">
    <property type="entry name" value="WW"/>
    <property type="match status" value="1"/>
</dbReference>
<keyword evidence="6" id="KW-0227">DNA damage</keyword>
<proteinExistence type="predicted"/>
<keyword evidence="7" id="KW-0498">Mitosis</keyword>
<dbReference type="PANTHER" id="PTHR21715">
    <property type="entry name" value="RH04127P"/>
    <property type="match status" value="1"/>
</dbReference>
<keyword evidence="4" id="KW-0597">Phosphoprotein</keyword>
<feature type="compositionally biased region" description="Low complexity" evidence="17">
    <location>
        <begin position="170"/>
        <end position="201"/>
    </location>
</feature>
<feature type="compositionally biased region" description="Basic and acidic residues" evidence="17">
    <location>
        <begin position="480"/>
        <end position="492"/>
    </location>
</feature>
<feature type="region of interest" description="Disordered" evidence="17">
    <location>
        <begin position="100"/>
        <end position="349"/>
    </location>
</feature>
<evidence type="ECO:0000256" key="5">
    <source>
        <dbReference type="ARBA" id="ARBA00022618"/>
    </source>
</evidence>
<dbReference type="PROSITE" id="PS50020">
    <property type="entry name" value="WW_DOMAIN_2"/>
    <property type="match status" value="1"/>
</dbReference>
<feature type="compositionally biased region" description="Gly residues" evidence="17">
    <location>
        <begin position="101"/>
        <end position="121"/>
    </location>
</feature>
<feature type="compositionally biased region" description="Basic and acidic residues" evidence="17">
    <location>
        <begin position="322"/>
        <end position="339"/>
    </location>
</feature>
<evidence type="ECO:0000256" key="11">
    <source>
        <dbReference type="ARBA" id="ARBA00023212"/>
    </source>
</evidence>
<dbReference type="GO" id="GO:0006281">
    <property type="term" value="P:DNA repair"/>
    <property type="evidence" value="ECO:0007669"/>
    <property type="project" value="UniProtKB-KW"/>
</dbReference>
<feature type="compositionally biased region" description="Basic and acidic residues" evidence="17">
    <location>
        <begin position="130"/>
        <end position="144"/>
    </location>
</feature>
<feature type="compositionally biased region" description="Low complexity" evidence="17">
    <location>
        <begin position="152"/>
        <end position="162"/>
    </location>
</feature>
<feature type="compositionally biased region" description="Low complexity" evidence="17">
    <location>
        <begin position="213"/>
        <end position="229"/>
    </location>
</feature>
<keyword evidence="3" id="KW-0963">Cytoplasm</keyword>
<feature type="region of interest" description="Disordered" evidence="17">
    <location>
        <begin position="865"/>
        <end position="1027"/>
    </location>
</feature>